<evidence type="ECO:0000256" key="14">
    <source>
        <dbReference type="ARBA" id="ARBA00023242"/>
    </source>
</evidence>
<sequence length="948" mass="105935">MASPTAETENSTPQEATVSTPSSDNADTSSPDGTVTEAMLQEEEKLHEATEKEETEKIAKLKEKAATEYTAVVNKQRFQRLNFLIEKSTLYSGFLAQKLERQQKEARAKAAALEAKRETERQKELVEKAEAASTEPSSPAATATRSSSRLQSKPDQQTDPKATEVAAASAKKKEKNSSNSAAAKKRKVEETGYSIADYLDKDVLKKQKQKETVETTVEVVVPAPPAAPKPTTSPKPVISARQPSLVTGGILRDYQLAGVEWLISLYENGLNGILADEMGLGKTLQTLSFLAFLREKGVWGPFLITAPLSTLANWVNEIERFTPSVPVVLYHGNPEERAHIRTRKFRKLDASFPICVTSYEIVMNDRKYLQKYPWKYIVVDEGHRLKNMNCKLIRELKTYHSANRLLLSGTPLQNNLSELWSLLNFLLPDIFDDLESFQEWFDFSDINAKEGQDRILGEESQSGIVSSLHHILKPFLLRRVKTDVEHSLPKKKEYCLYCPLTPAQKEWYDAALGKDIRNFLIQKKVAANSHPDPNGEESKEPSEAPVVIELLTSEATESPASESTEVAANVEDSTEVPLDELEAIAATEEEEMANVRRRTTRTGTAVSYEEKSDREYFKSLENGDADGKNQDGRSSAALTAKEIDLRRATKSVTNMKLMNVVMQLRKVCNHPFLFDWPMDPKTNMPVLSEDLLYSSGKMLVLNRLLPVLFERGHKVLIFSQFTTMLDIIQDWAEIHKDWPCCRIDGAIKQEDRRKQIADFNRSPNLKLFLLSTRAGGLGINLTSADTVIIFDSDWNPQMDLQAQDRVHRIGQTKPVMVYRLVTANTIEGKIIEKASSKRKLEKLVIQKGKFKQLPSTSNPGSRADRAATLAELADLLAQDDGEKVQVATKDDVVISDKHLEMLLDRSEAAYASNRSGTAEDADAGAATFKVVEETRDDQNDVLKTAPVS</sequence>
<evidence type="ECO:0000256" key="3">
    <source>
        <dbReference type="ARBA" id="ARBA00022473"/>
    </source>
</evidence>
<comment type="similarity">
    <text evidence="2">Belongs to the SNF2/RAD54 helicase family.</text>
</comment>
<dbReference type="GO" id="GO:0003682">
    <property type="term" value="F:chromatin binding"/>
    <property type="evidence" value="ECO:0007669"/>
    <property type="project" value="TreeGrafter"/>
</dbReference>
<keyword evidence="6" id="KW-0547">Nucleotide-binding</keyword>
<evidence type="ECO:0000256" key="4">
    <source>
        <dbReference type="ARBA" id="ARBA00022553"/>
    </source>
</evidence>
<dbReference type="SMART" id="SM00490">
    <property type="entry name" value="HELICc"/>
    <property type="match status" value="1"/>
</dbReference>
<dbReference type="GO" id="GO:0031508">
    <property type="term" value="P:pericentric heterochromatin formation"/>
    <property type="evidence" value="ECO:0007669"/>
    <property type="project" value="TreeGrafter"/>
</dbReference>
<keyword evidence="12" id="KW-0175">Coiled coil</keyword>
<keyword evidence="7" id="KW-0498">Mitosis</keyword>
<dbReference type="GO" id="GO:0006346">
    <property type="term" value="P:DNA methylation-dependent constitutive heterochromatin formation"/>
    <property type="evidence" value="ECO:0007669"/>
    <property type="project" value="TreeGrafter"/>
</dbReference>
<evidence type="ECO:0000256" key="10">
    <source>
        <dbReference type="ARBA" id="ARBA00022840"/>
    </source>
</evidence>
<reference evidence="21" key="1">
    <citation type="journal article" date="2020" name="Fungal Divers.">
        <title>Resolving the Mortierellaceae phylogeny through synthesis of multi-gene phylogenetics and phylogenomics.</title>
        <authorList>
            <person name="Vandepol N."/>
            <person name="Liber J."/>
            <person name="Desiro A."/>
            <person name="Na H."/>
            <person name="Kennedy M."/>
            <person name="Barry K."/>
            <person name="Grigoriev I.V."/>
            <person name="Miller A.N."/>
            <person name="O'Donnell K."/>
            <person name="Stajich J.E."/>
            <person name="Bonito G."/>
        </authorList>
    </citation>
    <scope>NUCLEOTIDE SEQUENCE</scope>
    <source>
        <strain evidence="21">KOD1015</strain>
    </source>
</reference>
<keyword evidence="11" id="KW-0805">Transcription regulation</keyword>
<accession>A0A9P6G1L8</accession>
<dbReference type="CDD" id="cd18009">
    <property type="entry name" value="DEXHc_HELLS_SMARCA6"/>
    <property type="match status" value="1"/>
</dbReference>
<dbReference type="GO" id="GO:0051301">
    <property type="term" value="P:cell division"/>
    <property type="evidence" value="ECO:0007669"/>
    <property type="project" value="UniProtKB-KW"/>
</dbReference>
<dbReference type="FunFam" id="3.40.50.10810:FF:000015">
    <property type="entry name" value="lymphoid-specific helicase isoform X1"/>
    <property type="match status" value="1"/>
</dbReference>
<gene>
    <name evidence="21" type="ORF">BGW38_000414</name>
</gene>
<dbReference type="OrthoDB" id="5857104at2759"/>
<evidence type="ECO:0000256" key="6">
    <source>
        <dbReference type="ARBA" id="ARBA00022741"/>
    </source>
</evidence>
<dbReference type="InterPro" id="IPR001650">
    <property type="entry name" value="Helicase_C-like"/>
</dbReference>
<keyword evidence="5" id="KW-0132">Cell division</keyword>
<dbReference type="InterPro" id="IPR049730">
    <property type="entry name" value="SNF2/RAD54-like_C"/>
</dbReference>
<dbReference type="Gene3D" id="3.40.50.300">
    <property type="entry name" value="P-loop containing nucleotide triphosphate hydrolases"/>
    <property type="match status" value="1"/>
</dbReference>
<evidence type="ECO:0000256" key="1">
    <source>
        <dbReference type="ARBA" id="ARBA00004123"/>
    </source>
</evidence>
<dbReference type="Proteomes" id="UP000780801">
    <property type="component" value="Unassembled WGS sequence"/>
</dbReference>
<dbReference type="Pfam" id="PF00176">
    <property type="entry name" value="SNF2-rel_dom"/>
    <property type="match status" value="1"/>
</dbReference>
<evidence type="ECO:0000256" key="16">
    <source>
        <dbReference type="ARBA" id="ARBA00053349"/>
    </source>
</evidence>
<dbReference type="InterPro" id="IPR038718">
    <property type="entry name" value="SNF2-like_sf"/>
</dbReference>
<dbReference type="GO" id="GO:0005721">
    <property type="term" value="C:pericentric heterochromatin"/>
    <property type="evidence" value="ECO:0007669"/>
    <property type="project" value="TreeGrafter"/>
</dbReference>
<feature type="compositionally biased region" description="Low complexity" evidence="18">
    <location>
        <begin position="554"/>
        <end position="568"/>
    </location>
</feature>
<dbReference type="PANTHER" id="PTHR47161:SF1">
    <property type="entry name" value="LYMPHOID-SPECIFIC HELICASE"/>
    <property type="match status" value="1"/>
</dbReference>
<dbReference type="SMART" id="SM00487">
    <property type="entry name" value="DEXDc"/>
    <property type="match status" value="1"/>
</dbReference>
<dbReference type="GO" id="GO:0004386">
    <property type="term" value="F:helicase activity"/>
    <property type="evidence" value="ECO:0007669"/>
    <property type="project" value="UniProtKB-KW"/>
</dbReference>
<dbReference type="InterPro" id="IPR027417">
    <property type="entry name" value="P-loop_NTPase"/>
</dbReference>
<comment type="subcellular location">
    <subcellularLocation>
        <location evidence="1">Nucleus</location>
    </subcellularLocation>
</comment>
<dbReference type="PROSITE" id="PS51194">
    <property type="entry name" value="HELICASE_CTER"/>
    <property type="match status" value="1"/>
</dbReference>
<dbReference type="GO" id="GO:0016787">
    <property type="term" value="F:hydrolase activity"/>
    <property type="evidence" value="ECO:0007669"/>
    <property type="project" value="UniProtKB-KW"/>
</dbReference>
<evidence type="ECO:0000256" key="18">
    <source>
        <dbReference type="SAM" id="MobiDB-lite"/>
    </source>
</evidence>
<dbReference type="CDD" id="cd18793">
    <property type="entry name" value="SF2_C_SNF"/>
    <property type="match status" value="1"/>
</dbReference>
<dbReference type="PANTHER" id="PTHR47161">
    <property type="entry name" value="LYMPHOID-SPECIFIC HELICASE"/>
    <property type="match status" value="1"/>
</dbReference>
<dbReference type="GO" id="GO:0044027">
    <property type="term" value="P:negative regulation of gene expression via chromosomal CpG island methylation"/>
    <property type="evidence" value="ECO:0007669"/>
    <property type="project" value="TreeGrafter"/>
</dbReference>
<dbReference type="GO" id="GO:0005524">
    <property type="term" value="F:ATP binding"/>
    <property type="evidence" value="ECO:0007669"/>
    <property type="project" value="UniProtKB-KW"/>
</dbReference>
<evidence type="ECO:0000256" key="17">
    <source>
        <dbReference type="ARBA" id="ARBA00081399"/>
    </source>
</evidence>
<name>A0A9P6G1L8_9FUNG</name>
<organism evidence="21 22">
    <name type="scientific">Lunasporangiospora selenospora</name>
    <dbReference type="NCBI Taxonomy" id="979761"/>
    <lineage>
        <taxon>Eukaryota</taxon>
        <taxon>Fungi</taxon>
        <taxon>Fungi incertae sedis</taxon>
        <taxon>Mucoromycota</taxon>
        <taxon>Mortierellomycotina</taxon>
        <taxon>Mortierellomycetes</taxon>
        <taxon>Mortierellales</taxon>
        <taxon>Mortierellaceae</taxon>
        <taxon>Lunasporangiospora</taxon>
    </lineage>
</organism>
<dbReference type="AlphaFoldDB" id="A0A9P6G1L8"/>
<evidence type="ECO:0000256" key="12">
    <source>
        <dbReference type="ARBA" id="ARBA00023054"/>
    </source>
</evidence>
<evidence type="ECO:0000256" key="11">
    <source>
        <dbReference type="ARBA" id="ARBA00023015"/>
    </source>
</evidence>
<feature type="region of interest" description="Disordered" evidence="18">
    <location>
        <begin position="1"/>
        <end position="34"/>
    </location>
</feature>
<evidence type="ECO:0000259" key="19">
    <source>
        <dbReference type="PROSITE" id="PS51192"/>
    </source>
</evidence>
<keyword evidence="3" id="KW-0217">Developmental protein</keyword>
<feature type="domain" description="Helicase ATP-binding" evidence="19">
    <location>
        <begin position="263"/>
        <end position="429"/>
    </location>
</feature>
<feature type="region of interest" description="Disordered" evidence="18">
    <location>
        <begin position="554"/>
        <end position="574"/>
    </location>
</feature>
<dbReference type="InterPro" id="IPR014001">
    <property type="entry name" value="Helicase_ATP-bd"/>
</dbReference>
<feature type="compositionally biased region" description="Basic and acidic residues" evidence="18">
    <location>
        <begin position="101"/>
        <end position="130"/>
    </location>
</feature>
<proteinExistence type="inferred from homology"/>
<keyword evidence="15" id="KW-0131">Cell cycle</keyword>
<comment type="function">
    <text evidence="16">Plays an essential role in normal development and survival. Involved in regulation of the expansion or survival of lymphoid cells. Required for de novo or maintenance DNA methylation. May control silencing of the imprinted CDKN1C gene through DNA methylation. May play a role in formation and organization of heterochromatin, implying a functional role in the regulation of transcription and mitosis.</text>
</comment>
<dbReference type="Gene3D" id="3.40.50.10810">
    <property type="entry name" value="Tandem AAA-ATPase domain"/>
    <property type="match status" value="1"/>
</dbReference>
<evidence type="ECO:0000259" key="20">
    <source>
        <dbReference type="PROSITE" id="PS51194"/>
    </source>
</evidence>
<dbReference type="SUPFAM" id="SSF52540">
    <property type="entry name" value="P-loop containing nucleoside triphosphate hydrolases"/>
    <property type="match status" value="2"/>
</dbReference>
<dbReference type="Pfam" id="PF00271">
    <property type="entry name" value="Helicase_C"/>
    <property type="match status" value="1"/>
</dbReference>
<dbReference type="FunFam" id="3.40.50.300:FF:000577">
    <property type="entry name" value="lymphoid-specific helicase isoform X1"/>
    <property type="match status" value="1"/>
</dbReference>
<keyword evidence="9" id="KW-0347">Helicase</keyword>
<evidence type="ECO:0000256" key="5">
    <source>
        <dbReference type="ARBA" id="ARBA00022618"/>
    </source>
</evidence>
<evidence type="ECO:0000256" key="8">
    <source>
        <dbReference type="ARBA" id="ARBA00022801"/>
    </source>
</evidence>
<feature type="domain" description="Helicase C-terminal" evidence="20">
    <location>
        <begin position="700"/>
        <end position="861"/>
    </location>
</feature>
<dbReference type="EMBL" id="JAABOA010000111">
    <property type="protein sequence ID" value="KAF9585858.1"/>
    <property type="molecule type" value="Genomic_DNA"/>
</dbReference>
<evidence type="ECO:0000256" key="2">
    <source>
        <dbReference type="ARBA" id="ARBA00007025"/>
    </source>
</evidence>
<keyword evidence="8" id="KW-0378">Hydrolase</keyword>
<keyword evidence="10" id="KW-0067">ATP-binding</keyword>
<evidence type="ECO:0000313" key="22">
    <source>
        <dbReference type="Proteomes" id="UP000780801"/>
    </source>
</evidence>
<dbReference type="InterPro" id="IPR044753">
    <property type="entry name" value="HELLS_N"/>
</dbReference>
<feature type="compositionally biased region" description="Low complexity" evidence="18">
    <location>
        <begin position="131"/>
        <end position="149"/>
    </location>
</feature>
<keyword evidence="22" id="KW-1185">Reference proteome</keyword>
<dbReference type="InterPro" id="IPR000330">
    <property type="entry name" value="SNF2_N"/>
</dbReference>
<feature type="compositionally biased region" description="Polar residues" evidence="18">
    <location>
        <begin position="1"/>
        <end position="33"/>
    </location>
</feature>
<dbReference type="GO" id="GO:0005634">
    <property type="term" value="C:nucleus"/>
    <property type="evidence" value="ECO:0007669"/>
    <property type="project" value="UniProtKB-SubCell"/>
</dbReference>
<keyword evidence="13" id="KW-0804">Transcription</keyword>
<comment type="caution">
    <text evidence="21">The sequence shown here is derived from an EMBL/GenBank/DDBJ whole genome shotgun (WGS) entry which is preliminary data.</text>
</comment>
<feature type="region of interest" description="Disordered" evidence="18">
    <location>
        <begin position="587"/>
        <end position="611"/>
    </location>
</feature>
<keyword evidence="14" id="KW-0539">Nucleus</keyword>
<evidence type="ECO:0000256" key="13">
    <source>
        <dbReference type="ARBA" id="ARBA00023163"/>
    </source>
</evidence>
<evidence type="ECO:0000256" key="9">
    <source>
        <dbReference type="ARBA" id="ARBA00022806"/>
    </source>
</evidence>
<feature type="region of interest" description="Disordered" evidence="18">
    <location>
        <begin position="101"/>
        <end position="186"/>
    </location>
</feature>
<keyword evidence="4" id="KW-0597">Phosphoprotein</keyword>
<protein>
    <recommendedName>
        <fullName evidence="17">Proliferation-associated SNF2-like protein</fullName>
    </recommendedName>
</protein>
<dbReference type="PROSITE" id="PS51192">
    <property type="entry name" value="HELICASE_ATP_BIND_1"/>
    <property type="match status" value="1"/>
</dbReference>
<evidence type="ECO:0000256" key="15">
    <source>
        <dbReference type="ARBA" id="ARBA00023306"/>
    </source>
</evidence>
<evidence type="ECO:0000313" key="21">
    <source>
        <dbReference type="EMBL" id="KAF9585858.1"/>
    </source>
</evidence>
<evidence type="ECO:0000256" key="7">
    <source>
        <dbReference type="ARBA" id="ARBA00022776"/>
    </source>
</evidence>